<dbReference type="InterPro" id="IPR000283">
    <property type="entry name" value="NADH_UbQ_OxRdtase_75kDa_su_CS"/>
</dbReference>
<feature type="compositionally biased region" description="Low complexity" evidence="13">
    <location>
        <begin position="848"/>
        <end position="864"/>
    </location>
</feature>
<dbReference type="Gene3D" id="3.40.228.10">
    <property type="entry name" value="Dimethylsulfoxide Reductase, domain 2"/>
    <property type="match status" value="1"/>
</dbReference>
<dbReference type="SUPFAM" id="SSF50692">
    <property type="entry name" value="ADC-like"/>
    <property type="match status" value="1"/>
</dbReference>
<evidence type="ECO:0000256" key="7">
    <source>
        <dbReference type="ARBA" id="ARBA00022967"/>
    </source>
</evidence>
<dbReference type="Gene3D" id="3.40.50.740">
    <property type="match status" value="2"/>
</dbReference>
<dbReference type="InterPro" id="IPR036010">
    <property type="entry name" value="2Fe-2S_ferredoxin-like_sf"/>
</dbReference>
<keyword evidence="5 12" id="KW-0874">Quinone</keyword>
<dbReference type="InterPro" id="IPR010228">
    <property type="entry name" value="NADH_UbQ_OxRdtase_Gsu"/>
</dbReference>
<dbReference type="SUPFAM" id="SSF53706">
    <property type="entry name" value="Formate dehydrogenase/DMSO reductase, domains 1-3"/>
    <property type="match status" value="1"/>
</dbReference>
<dbReference type="SUPFAM" id="SSF54862">
    <property type="entry name" value="4Fe-4S ferredoxins"/>
    <property type="match status" value="1"/>
</dbReference>
<dbReference type="SMART" id="SM00926">
    <property type="entry name" value="Molybdop_Fe4S4"/>
    <property type="match status" value="1"/>
</dbReference>
<feature type="domain" description="4Fe-4S Mo/W bis-MGD-type" evidence="15">
    <location>
        <begin position="224"/>
        <end position="280"/>
    </location>
</feature>
<dbReference type="InterPro" id="IPR050123">
    <property type="entry name" value="Prok_molybdopt-oxidoreductase"/>
</dbReference>
<keyword evidence="8 12" id="KW-0408">Iron</keyword>
<dbReference type="Gene3D" id="3.10.20.740">
    <property type="match status" value="1"/>
</dbReference>
<evidence type="ECO:0000256" key="4">
    <source>
        <dbReference type="ARBA" id="ARBA00022714"/>
    </source>
</evidence>
<evidence type="ECO:0000256" key="5">
    <source>
        <dbReference type="ARBA" id="ARBA00022719"/>
    </source>
</evidence>
<dbReference type="Gene3D" id="2.20.25.90">
    <property type="entry name" value="ADC-like domains"/>
    <property type="match status" value="1"/>
</dbReference>
<dbReference type="PROSITE" id="PS51085">
    <property type="entry name" value="2FE2S_FER_2"/>
    <property type="match status" value="1"/>
</dbReference>
<dbReference type="InterPro" id="IPR006656">
    <property type="entry name" value="Mopterin_OxRdtase"/>
</dbReference>
<keyword evidence="18" id="KW-1185">Reference proteome</keyword>
<dbReference type="PROSITE" id="PS00642">
    <property type="entry name" value="COMPLEX1_75K_2"/>
    <property type="match status" value="1"/>
</dbReference>
<comment type="function">
    <text evidence="12">NDH-1 shuttles electrons from NADH, via FMN and iron-sulfur (Fe-S) centers, to quinones in the respiratory chain. Couples the redox reaction to proton translocation (for every two electrons transferred, four hydrogen ions are translocated across the cytoplasmic membrane), and thus conserves the redox energy in a proton gradient.</text>
</comment>
<dbReference type="SMART" id="SM00929">
    <property type="entry name" value="NADH-G_4Fe-4S_3"/>
    <property type="match status" value="1"/>
</dbReference>
<evidence type="ECO:0000259" key="15">
    <source>
        <dbReference type="PROSITE" id="PS51669"/>
    </source>
</evidence>
<evidence type="ECO:0000256" key="13">
    <source>
        <dbReference type="SAM" id="MobiDB-lite"/>
    </source>
</evidence>
<keyword evidence="7 12" id="KW-1278">Translocase</keyword>
<evidence type="ECO:0000313" key="17">
    <source>
        <dbReference type="EMBL" id="MDX8151023.1"/>
    </source>
</evidence>
<keyword evidence="3 12" id="KW-0004">4Fe-4S</keyword>
<feature type="domain" description="4Fe-4S His(Cys)3-ligated-type" evidence="16">
    <location>
        <begin position="86"/>
        <end position="125"/>
    </location>
</feature>
<comment type="cofactor">
    <cofactor evidence="12">
        <name>[2Fe-2S] cluster</name>
        <dbReference type="ChEBI" id="CHEBI:190135"/>
    </cofactor>
    <text evidence="12">Binds 1 [2Fe-2S] cluster per subunit.</text>
</comment>
<dbReference type="Pfam" id="PF00384">
    <property type="entry name" value="Molybdopterin"/>
    <property type="match status" value="1"/>
</dbReference>
<keyword evidence="9 12" id="KW-0411">Iron-sulfur</keyword>
<evidence type="ECO:0000256" key="12">
    <source>
        <dbReference type="RuleBase" id="RU003525"/>
    </source>
</evidence>
<evidence type="ECO:0000256" key="2">
    <source>
        <dbReference type="ARBA" id="ARBA00005404"/>
    </source>
</evidence>
<dbReference type="Pfam" id="PF04879">
    <property type="entry name" value="Molybdop_Fe4S4"/>
    <property type="match status" value="1"/>
</dbReference>
<evidence type="ECO:0000259" key="14">
    <source>
        <dbReference type="PROSITE" id="PS51085"/>
    </source>
</evidence>
<sequence>MPRPEIEEITFTVDGREVVAAAGTMLADAAKLGDVDIPVFCYEPKLGAPVGACRMCLVEVEGIPKLQTACSTPVRDGMVVHTETDRVKAAQESVVEFLLLNHPLDCPVCDKGGECPLQDISYGWGRGESRMVEPKRHFEKPVGLSPLIAIDRERCILCYRCVRFSQEVSEDYQLILHERGADTFVGTFDGHPYVAPFSGNIIELCPVGALTSQAYRFRARPWDIEQSGSVCTLCPGQCNVSYTVRDDRVQRVLARDNDAVDDGWLCDRGRFSYQSTTVDERITQPLLRDGGELRPVGWDRALTEAARLLKREGVAALAGGGTSNEEGFLLRKLVVETLGSPDIDSTGTGGAGTSLPAPLLAALDAPAAQATVPDVEWAHAVLLLDVEPVDEMPILDLRIRKGVRRHGARLAIATSRPSSLDPIAEQSVRFAPGAGEAFACALDAAVGGVGDVAGLAQAAGADPARVEALGRMLREAGEDVVVVWGPRLTDGGPTADPAAGANAARALLKLSGRLGLLEDREGAGLLHVPGGGNGRGLREMGVLPASGPGYAEPDEIGRGAAQIARAAAAGEITTLHLLHVDPLEQFPDTALWGRALEHAGVIAHASFLTPGVAEHATVVFPAEASPEREGTVTHPDGRVQRLRPAVGRPGEVRPTWQVLSQLIAMAGGRASALTSMMVTSEYAERVPFLAGLTHDEIGGFGVRWQEREAAAAFPDGESGPFSLEAPTGTAEVDGALRLGRYRSIWAAPEVANAPALRFLQPRQRAELHPSDAEERGIRHGDQVVVSVGPGGAVAPSEVAAVAHLRSTANRGSVFLEGGIAQDSADALGASGDLVRIARAPVPVAVGATDGATDAGATTSAGIDAQADGTES</sequence>
<dbReference type="PANTHER" id="PTHR43105:SF12">
    <property type="entry name" value="NADH-QUINONE OXIDOREDUCTASE SUBUNIT G"/>
    <property type="match status" value="1"/>
</dbReference>
<dbReference type="PROSITE" id="PS51669">
    <property type="entry name" value="4FE4S_MOW_BIS_MGD"/>
    <property type="match status" value="1"/>
</dbReference>
<gene>
    <name evidence="17" type="primary">nuoG</name>
    <name evidence="17" type="ORF">SK069_05425</name>
</gene>
<feature type="region of interest" description="Disordered" evidence="13">
    <location>
        <begin position="848"/>
        <end position="871"/>
    </location>
</feature>
<evidence type="ECO:0000256" key="10">
    <source>
        <dbReference type="ARBA" id="ARBA00023027"/>
    </source>
</evidence>
<dbReference type="SUPFAM" id="SSF54292">
    <property type="entry name" value="2Fe-2S ferredoxin-like"/>
    <property type="match status" value="1"/>
</dbReference>
<dbReference type="Proteomes" id="UP001277761">
    <property type="component" value="Unassembled WGS sequence"/>
</dbReference>
<dbReference type="Pfam" id="PF01568">
    <property type="entry name" value="Molydop_binding"/>
    <property type="match status" value="1"/>
</dbReference>
<dbReference type="InterPro" id="IPR019574">
    <property type="entry name" value="NADH_UbQ_OxRdtase_Gsu_4Fe4S-bd"/>
</dbReference>
<dbReference type="InterPro" id="IPR006657">
    <property type="entry name" value="MoPterin_dinucl-bd_dom"/>
</dbReference>
<feature type="domain" description="2Fe-2S ferredoxin-type" evidence="14">
    <location>
        <begin position="7"/>
        <end position="86"/>
    </location>
</feature>
<keyword evidence="10 12" id="KW-0520">NAD</keyword>
<proteinExistence type="inferred from homology"/>
<dbReference type="EC" id="7.1.1.-" evidence="12"/>
<dbReference type="InterPro" id="IPR001041">
    <property type="entry name" value="2Fe-2S_ferredoxin-type"/>
</dbReference>
<keyword evidence="6 12" id="KW-0479">Metal-binding</keyword>
<evidence type="ECO:0000256" key="8">
    <source>
        <dbReference type="ARBA" id="ARBA00023004"/>
    </source>
</evidence>
<dbReference type="CDD" id="cd00207">
    <property type="entry name" value="fer2"/>
    <property type="match status" value="1"/>
</dbReference>
<name>A0ABU4VJD5_9ACTN</name>
<accession>A0ABU4VJD5</accession>
<evidence type="ECO:0000313" key="18">
    <source>
        <dbReference type="Proteomes" id="UP001277761"/>
    </source>
</evidence>
<evidence type="ECO:0000256" key="3">
    <source>
        <dbReference type="ARBA" id="ARBA00022485"/>
    </source>
</evidence>
<dbReference type="PANTHER" id="PTHR43105">
    <property type="entry name" value="RESPIRATORY NITRATE REDUCTASE"/>
    <property type="match status" value="1"/>
</dbReference>
<dbReference type="Gene3D" id="2.40.40.20">
    <property type="match status" value="1"/>
</dbReference>
<dbReference type="InterPro" id="IPR006963">
    <property type="entry name" value="Mopterin_OxRdtase_4Fe-4S_dom"/>
</dbReference>
<dbReference type="CDD" id="cd02775">
    <property type="entry name" value="MopB_CT"/>
    <property type="match status" value="1"/>
</dbReference>
<comment type="similarity">
    <text evidence="2 12">Belongs to the complex I 75 kDa subunit family.</text>
</comment>
<evidence type="ECO:0000256" key="1">
    <source>
        <dbReference type="ARBA" id="ARBA00001966"/>
    </source>
</evidence>
<evidence type="ECO:0000256" key="11">
    <source>
        <dbReference type="ARBA" id="ARBA00047712"/>
    </source>
</evidence>
<dbReference type="RefSeq" id="WP_319953176.1">
    <property type="nucleotide sequence ID" value="NZ_JAXAVX010000002.1"/>
</dbReference>
<keyword evidence="4 12" id="KW-0001">2Fe-2S</keyword>
<dbReference type="NCBIfam" id="TIGR01973">
    <property type="entry name" value="NuoG"/>
    <property type="match status" value="1"/>
</dbReference>
<dbReference type="Pfam" id="PF13510">
    <property type="entry name" value="Fer2_4"/>
    <property type="match status" value="1"/>
</dbReference>
<organism evidence="17 18">
    <name type="scientific">Patulibacter brassicae</name>
    <dbReference type="NCBI Taxonomy" id="1705717"/>
    <lineage>
        <taxon>Bacteria</taxon>
        <taxon>Bacillati</taxon>
        <taxon>Actinomycetota</taxon>
        <taxon>Thermoleophilia</taxon>
        <taxon>Solirubrobacterales</taxon>
        <taxon>Patulibacteraceae</taxon>
        <taxon>Patulibacter</taxon>
    </lineage>
</organism>
<dbReference type="Pfam" id="PF22117">
    <property type="entry name" value="Fer4_Nqo3"/>
    <property type="match status" value="1"/>
</dbReference>
<dbReference type="EMBL" id="JAXAVX010000002">
    <property type="protein sequence ID" value="MDX8151023.1"/>
    <property type="molecule type" value="Genomic_DNA"/>
</dbReference>
<evidence type="ECO:0000259" key="16">
    <source>
        <dbReference type="PROSITE" id="PS51839"/>
    </source>
</evidence>
<dbReference type="Gene3D" id="3.30.70.20">
    <property type="match status" value="1"/>
</dbReference>
<dbReference type="PROSITE" id="PS00643">
    <property type="entry name" value="COMPLEX1_75K_3"/>
    <property type="match status" value="1"/>
</dbReference>
<dbReference type="PROSITE" id="PS51839">
    <property type="entry name" value="4FE4S_HC3"/>
    <property type="match status" value="1"/>
</dbReference>
<evidence type="ECO:0000256" key="6">
    <source>
        <dbReference type="ARBA" id="ARBA00022723"/>
    </source>
</evidence>
<dbReference type="Pfam" id="PF10588">
    <property type="entry name" value="NADH-G_4Fe-4S_3"/>
    <property type="match status" value="1"/>
</dbReference>
<comment type="caution">
    <text evidence="17">The sequence shown here is derived from an EMBL/GenBank/DDBJ whole genome shotgun (WGS) entry which is preliminary data.</text>
</comment>
<comment type="cofactor">
    <cofactor evidence="1 12">
        <name>[4Fe-4S] cluster</name>
        <dbReference type="ChEBI" id="CHEBI:49883"/>
    </cofactor>
</comment>
<protein>
    <recommendedName>
        <fullName evidence="12">NADH-quinone oxidoreductase</fullName>
        <ecNumber evidence="12">7.1.1.-</ecNumber>
    </recommendedName>
</protein>
<dbReference type="InterPro" id="IPR009010">
    <property type="entry name" value="Asp_de-COase-like_dom_sf"/>
</dbReference>
<comment type="catalytic activity">
    <reaction evidence="11 12">
        <text>a quinone + NADH + 5 H(+)(in) = a quinol + NAD(+) + 4 H(+)(out)</text>
        <dbReference type="Rhea" id="RHEA:57888"/>
        <dbReference type="ChEBI" id="CHEBI:15378"/>
        <dbReference type="ChEBI" id="CHEBI:24646"/>
        <dbReference type="ChEBI" id="CHEBI:57540"/>
        <dbReference type="ChEBI" id="CHEBI:57945"/>
        <dbReference type="ChEBI" id="CHEBI:132124"/>
    </reaction>
</comment>
<dbReference type="InterPro" id="IPR054351">
    <property type="entry name" value="NADH_UbQ_OxRdtase_ferredoxin"/>
</dbReference>
<evidence type="ECO:0000256" key="9">
    <source>
        <dbReference type="ARBA" id="ARBA00023014"/>
    </source>
</evidence>
<reference evidence="17 18" key="1">
    <citation type="submission" date="2023-11" db="EMBL/GenBank/DDBJ databases">
        <authorList>
            <person name="Xu M."/>
            <person name="Jiang T."/>
        </authorList>
    </citation>
    <scope>NUCLEOTIDE SEQUENCE [LARGE SCALE GENOMIC DNA]</scope>
    <source>
        <strain evidence="17 18">SD</strain>
    </source>
</reference>